<name>A0A914YYV2_9BILA</name>
<dbReference type="WBParaSite" id="PSU_v2.g5288.t1">
    <property type="protein sequence ID" value="PSU_v2.g5288.t1"/>
    <property type="gene ID" value="PSU_v2.g5288"/>
</dbReference>
<dbReference type="PRINTS" id="PR00081">
    <property type="entry name" value="GDHRDH"/>
</dbReference>
<evidence type="ECO:0000313" key="2">
    <source>
        <dbReference type="Proteomes" id="UP000887577"/>
    </source>
</evidence>
<dbReference type="Gene3D" id="3.40.50.720">
    <property type="entry name" value="NAD(P)-binding Rossmann-like Domain"/>
    <property type="match status" value="1"/>
</dbReference>
<reference evidence="3" key="1">
    <citation type="submission" date="2022-11" db="UniProtKB">
        <authorList>
            <consortium name="WormBaseParasite"/>
        </authorList>
    </citation>
    <scope>IDENTIFICATION</scope>
</reference>
<dbReference type="InterPro" id="IPR036291">
    <property type="entry name" value="NAD(P)-bd_dom_sf"/>
</dbReference>
<keyword evidence="1" id="KW-0560">Oxidoreductase</keyword>
<accession>A0A914YYV2</accession>
<proteinExistence type="predicted"/>
<dbReference type="Pfam" id="PF00106">
    <property type="entry name" value="adh_short"/>
    <property type="match status" value="1"/>
</dbReference>
<dbReference type="InterPro" id="IPR052228">
    <property type="entry name" value="Sec_Metab_Biosynth_Oxidored"/>
</dbReference>
<dbReference type="PANTHER" id="PTHR47534:SF3">
    <property type="entry name" value="ALCOHOL DEHYDROGENASE-LIKE C-TERMINAL DOMAIN-CONTAINING PROTEIN"/>
    <property type="match status" value="1"/>
</dbReference>
<dbReference type="Proteomes" id="UP000887577">
    <property type="component" value="Unplaced"/>
</dbReference>
<dbReference type="GO" id="GO:0016491">
    <property type="term" value="F:oxidoreductase activity"/>
    <property type="evidence" value="ECO:0007669"/>
    <property type="project" value="UniProtKB-KW"/>
</dbReference>
<dbReference type="InterPro" id="IPR002347">
    <property type="entry name" value="SDR_fam"/>
</dbReference>
<organism evidence="2 3">
    <name type="scientific">Panagrolaimus superbus</name>
    <dbReference type="NCBI Taxonomy" id="310955"/>
    <lineage>
        <taxon>Eukaryota</taxon>
        <taxon>Metazoa</taxon>
        <taxon>Ecdysozoa</taxon>
        <taxon>Nematoda</taxon>
        <taxon>Chromadorea</taxon>
        <taxon>Rhabditida</taxon>
        <taxon>Tylenchina</taxon>
        <taxon>Panagrolaimomorpha</taxon>
        <taxon>Panagrolaimoidea</taxon>
        <taxon>Panagrolaimidae</taxon>
        <taxon>Panagrolaimus</taxon>
    </lineage>
</organism>
<protein>
    <submittedName>
        <fullName evidence="3">Uncharacterized protein</fullName>
    </submittedName>
</protein>
<dbReference type="PANTHER" id="PTHR47534">
    <property type="entry name" value="YALI0E05731P"/>
    <property type="match status" value="1"/>
</dbReference>
<dbReference type="AlphaFoldDB" id="A0A914YYV2"/>
<evidence type="ECO:0000256" key="1">
    <source>
        <dbReference type="ARBA" id="ARBA00023002"/>
    </source>
</evidence>
<dbReference type="SUPFAM" id="SSF51735">
    <property type="entry name" value="NAD(P)-binding Rossmann-fold domains"/>
    <property type="match status" value="1"/>
</dbReference>
<keyword evidence="2" id="KW-1185">Reference proteome</keyword>
<evidence type="ECO:0000313" key="3">
    <source>
        <dbReference type="WBParaSite" id="PSU_v2.g5288.t1"/>
    </source>
</evidence>
<sequence>MAALRNATASNAQILVALSPPPNVVVVGGTSGIGRGIALSIGKHAPGANITIIGRNQSAADSIISTLGSRAKFLSADASLMSEIRKVTKNIDAVDIVVLTQGILTMNGRTPTAEDIDTKLALHFYGRMLFVQELLPLLRQSPLGGKVLFVLDSVNGGPTKVNWDDMALEKSYSLMGAAMHATTFTDFMIQYFASQSENENITFTHAYPGAVKTTLMDNLPFYARIPAKFGMALGIGISPEECAEYMVHGFLGTEKGFRYVDNKGETVTKTKSIDSDMANKVWEHTSQIISR</sequence>